<accession>A0A2P8CV88</accession>
<dbReference type="RefSeq" id="WP_106525249.1">
    <property type="nucleotide sequence ID" value="NZ_PYGD01000014.1"/>
</dbReference>
<dbReference type="Proteomes" id="UP000240572">
    <property type="component" value="Unassembled WGS sequence"/>
</dbReference>
<dbReference type="AlphaFoldDB" id="A0A2P8CV88"/>
<feature type="compositionally biased region" description="Basic residues" evidence="1">
    <location>
        <begin position="48"/>
        <end position="59"/>
    </location>
</feature>
<dbReference type="EMBL" id="PYGD01000014">
    <property type="protein sequence ID" value="PSK88891.1"/>
    <property type="molecule type" value="Genomic_DNA"/>
</dbReference>
<comment type="caution">
    <text evidence="2">The sequence shown here is derived from an EMBL/GenBank/DDBJ whole genome shotgun (WGS) entry which is preliminary data.</text>
</comment>
<reference evidence="2 3" key="1">
    <citation type="submission" date="2018-03" db="EMBL/GenBank/DDBJ databases">
        <title>Genomic Encyclopedia of Type Strains, Phase III (KMG-III): the genomes of soil and plant-associated and newly described type strains.</title>
        <authorList>
            <person name="Whitman W."/>
        </authorList>
    </citation>
    <scope>NUCLEOTIDE SEQUENCE [LARGE SCALE GENOMIC DNA]</scope>
    <source>
        <strain evidence="2 3">CGMCC 1.12700</strain>
    </source>
</reference>
<gene>
    <name evidence="2" type="ORF">B0I18_114103</name>
</gene>
<feature type="compositionally biased region" description="Basic and acidic residues" evidence="1">
    <location>
        <begin position="9"/>
        <end position="34"/>
    </location>
</feature>
<keyword evidence="3" id="KW-1185">Reference proteome</keyword>
<evidence type="ECO:0000313" key="2">
    <source>
        <dbReference type="EMBL" id="PSK88891.1"/>
    </source>
</evidence>
<evidence type="ECO:0000256" key="1">
    <source>
        <dbReference type="SAM" id="MobiDB-lite"/>
    </source>
</evidence>
<proteinExistence type="predicted"/>
<dbReference type="OrthoDB" id="678101at2"/>
<protein>
    <submittedName>
        <fullName evidence="2">Uncharacterized protein</fullName>
    </submittedName>
</protein>
<name>A0A2P8CV88_9BACT</name>
<feature type="region of interest" description="Disordered" evidence="1">
    <location>
        <begin position="1"/>
        <end position="59"/>
    </location>
</feature>
<organism evidence="2 3">
    <name type="scientific">Taibaiella chishuiensis</name>
    <dbReference type="NCBI Taxonomy" id="1434707"/>
    <lineage>
        <taxon>Bacteria</taxon>
        <taxon>Pseudomonadati</taxon>
        <taxon>Bacteroidota</taxon>
        <taxon>Chitinophagia</taxon>
        <taxon>Chitinophagales</taxon>
        <taxon>Chitinophagaceae</taxon>
        <taxon>Taibaiella</taxon>
    </lineage>
</organism>
<evidence type="ECO:0000313" key="3">
    <source>
        <dbReference type="Proteomes" id="UP000240572"/>
    </source>
</evidence>
<sequence>MKGQVKPQVPDKHINPDNRKARPDVRDNLDHREGEEQDDKGDDTTHNKKEHHTPPKKKE</sequence>